<sequence>MFSTDQIRSGIVIHGYTHIYNAGGAEASTAFPGPRAVIGKREVHTAAASCIGEQGQKSKLRSSESQRHLRCETRLCVCRTRDSLRE</sequence>
<gene>
    <name evidence="1" type="primary">17E5.345</name>
</gene>
<organism evidence="1">
    <name type="scientific">Neurospora crassa</name>
    <dbReference type="NCBI Taxonomy" id="5141"/>
    <lineage>
        <taxon>Eukaryota</taxon>
        <taxon>Fungi</taxon>
        <taxon>Dikarya</taxon>
        <taxon>Ascomycota</taxon>
        <taxon>Pezizomycotina</taxon>
        <taxon>Sordariomycetes</taxon>
        <taxon>Sordariomycetidae</taxon>
        <taxon>Sordariales</taxon>
        <taxon>Sordariaceae</taxon>
        <taxon>Neurospora</taxon>
    </lineage>
</organism>
<accession>Q96UD1</accession>
<evidence type="ECO:0000313" key="1">
    <source>
        <dbReference type="EMBL" id="CAD11422.1"/>
    </source>
</evidence>
<dbReference type="EMBL" id="AL513467">
    <property type="protein sequence ID" value="CAD11422.1"/>
    <property type="molecule type" value="Genomic_DNA"/>
</dbReference>
<dbReference type="HOGENOM" id="CLU_2498401_0_0_1"/>
<name>Q96UD1_NEUCS</name>
<dbReference type="AlphaFoldDB" id="Q96UD1"/>
<reference evidence="1" key="2">
    <citation type="submission" date="2001-11" db="EMBL/GenBank/DDBJ databases">
        <authorList>
            <person name="German Neurospora genome project"/>
        </authorList>
    </citation>
    <scope>NUCLEOTIDE SEQUENCE</scope>
</reference>
<reference evidence="1" key="1">
    <citation type="submission" date="2001-02" db="EMBL/GenBank/DDBJ databases">
        <authorList>
            <person name="Schulte U."/>
            <person name="Aign V."/>
            <person name="Hoheisel J."/>
            <person name="Brandt P."/>
            <person name="Fartmann B."/>
            <person name="Holland R."/>
            <person name="Nyakatura G."/>
            <person name="Mewes H.W."/>
            <person name="Mannhaupt G."/>
        </authorList>
    </citation>
    <scope>NUCLEOTIDE SEQUENCE</scope>
</reference>
<proteinExistence type="predicted"/>
<protein>
    <submittedName>
        <fullName evidence="1">Uncharacterized protein 17E5.345</fullName>
    </submittedName>
</protein>